<feature type="domain" description="Acyl-CoA dehydrogenase/oxidase C-terminal" evidence="10">
    <location>
        <begin position="228"/>
        <end position="377"/>
    </location>
</feature>
<dbReference type="InterPro" id="IPR036250">
    <property type="entry name" value="AcylCo_DH-like_C"/>
</dbReference>
<dbReference type="InterPro" id="IPR037069">
    <property type="entry name" value="AcylCoA_DH/ox_N_sf"/>
</dbReference>
<dbReference type="EMBL" id="CP012621">
    <property type="protein sequence ID" value="ATG74919.1"/>
    <property type="molecule type" value="Genomic_DNA"/>
</dbReference>
<evidence type="ECO:0000256" key="4">
    <source>
        <dbReference type="ARBA" id="ARBA00022827"/>
    </source>
</evidence>
<comment type="catalytic activity">
    <reaction evidence="5">
        <text>3-sulfinopropanoyl-CoA + H2O = propanoyl-CoA + sulfite + H(+)</text>
        <dbReference type="Rhea" id="RHEA:41624"/>
        <dbReference type="ChEBI" id="CHEBI:15377"/>
        <dbReference type="ChEBI" id="CHEBI:15378"/>
        <dbReference type="ChEBI" id="CHEBI:17359"/>
        <dbReference type="ChEBI" id="CHEBI:57392"/>
        <dbReference type="ChEBI" id="CHEBI:78349"/>
        <dbReference type="EC" id="3.13.1.4"/>
    </reaction>
    <physiologicalReaction direction="left-to-right" evidence="5">
        <dbReference type="Rhea" id="RHEA:41625"/>
    </physiologicalReaction>
</comment>
<protein>
    <recommendedName>
        <fullName evidence="7">3-sulfinopropanoyl-CoA desulfinase</fullName>
        <ecNumber evidence="6">3.13.1.4</ecNumber>
    </recommendedName>
    <alternativeName>
        <fullName evidence="8">3-sulfinopropionyl coenzyme A desulfinase</fullName>
    </alternativeName>
</protein>
<evidence type="ECO:0000256" key="8">
    <source>
        <dbReference type="ARBA" id="ARBA00075603"/>
    </source>
</evidence>
<evidence type="ECO:0000256" key="7">
    <source>
        <dbReference type="ARBA" id="ARBA00068311"/>
    </source>
</evidence>
<accession>A0A231MTQ6</accession>
<keyword evidence="3 9" id="KW-0285">Flavoprotein</keyword>
<dbReference type="EC" id="3.13.1.4" evidence="6"/>
<sequence length="379" mass="40763">MNITITEDDRMLADAMQRFCREVIAPAAADIDEGSHSAVRHRAALSDIGIMGMNLPEHCGGTGVSAVALYLAVEQLAAACGSTASMVTAHFLATDSILHGGTEAQRRRWLPGAASGELLGAFALTEPNAGSNPAAMRTLAEKTGSGYRLRGVKHFISNAAEADFLVVYAKTDKSAGHRGISAFIVDRHAAGVAVSAPERTMGLRGGHVFEVALDCEVPADRLLGGEEGRGFRTAMQVLDNGRVEIAASCTGIAGAALEAALHWARTREVNDHPIAEFQGLQWMLADMATELEAARMFGLRAATRREQGERFSQESAMAKLYASEAAGRIADRALQIHGGYGYTREMPLERYVRDLRIMRIYEGSSEVQRNIIARTLLNH</sequence>
<proteinExistence type="inferred from homology"/>
<evidence type="ECO:0000256" key="1">
    <source>
        <dbReference type="ARBA" id="ARBA00001974"/>
    </source>
</evidence>
<dbReference type="GO" id="GO:0050660">
    <property type="term" value="F:flavin adenine dinucleotide binding"/>
    <property type="evidence" value="ECO:0007669"/>
    <property type="project" value="InterPro"/>
</dbReference>
<dbReference type="PROSITE" id="PS00073">
    <property type="entry name" value="ACYL_COA_DH_2"/>
    <property type="match status" value="1"/>
</dbReference>
<dbReference type="PIRSF" id="PIRSF016578">
    <property type="entry name" value="HsaA"/>
    <property type="match status" value="1"/>
</dbReference>
<evidence type="ECO:0000256" key="9">
    <source>
        <dbReference type="RuleBase" id="RU362125"/>
    </source>
</evidence>
<dbReference type="OrthoDB" id="9769473at2"/>
<dbReference type="Pfam" id="PF00441">
    <property type="entry name" value="Acyl-CoA_dh_1"/>
    <property type="match status" value="1"/>
</dbReference>
<dbReference type="FunFam" id="1.20.140.10:FF:000004">
    <property type="entry name" value="Acyl-CoA dehydrogenase FadE25"/>
    <property type="match status" value="1"/>
</dbReference>
<keyword evidence="14" id="KW-1185">Reference proteome</keyword>
<dbReference type="SUPFAM" id="SSF47203">
    <property type="entry name" value="Acyl-CoA dehydrogenase C-terminal domain-like"/>
    <property type="match status" value="1"/>
</dbReference>
<evidence type="ECO:0000259" key="12">
    <source>
        <dbReference type="Pfam" id="PF02771"/>
    </source>
</evidence>
<evidence type="ECO:0000313" key="14">
    <source>
        <dbReference type="Proteomes" id="UP000217763"/>
    </source>
</evidence>
<dbReference type="InterPro" id="IPR009075">
    <property type="entry name" value="AcylCo_DH/oxidase_C"/>
</dbReference>
<evidence type="ECO:0000256" key="5">
    <source>
        <dbReference type="ARBA" id="ARBA00052938"/>
    </source>
</evidence>
<keyword evidence="9" id="KW-0560">Oxidoreductase</keyword>
<dbReference type="RefSeq" id="WP_094041441.1">
    <property type="nucleotide sequence ID" value="NZ_CP012621.1"/>
</dbReference>
<keyword evidence="4 9" id="KW-0274">FAD</keyword>
<comment type="cofactor">
    <cofactor evidence="1 9">
        <name>FAD</name>
        <dbReference type="ChEBI" id="CHEBI:57692"/>
    </cofactor>
</comment>
<dbReference type="InterPro" id="IPR013786">
    <property type="entry name" value="AcylCoA_DH/ox_N"/>
</dbReference>
<dbReference type="SUPFAM" id="SSF56645">
    <property type="entry name" value="Acyl-CoA dehydrogenase NM domain-like"/>
    <property type="match status" value="1"/>
</dbReference>
<dbReference type="Pfam" id="PF02770">
    <property type="entry name" value="Acyl-CoA_dh_M"/>
    <property type="match status" value="1"/>
</dbReference>
<evidence type="ECO:0000313" key="13">
    <source>
        <dbReference type="EMBL" id="ATG74919.1"/>
    </source>
</evidence>
<dbReference type="InterPro" id="IPR006091">
    <property type="entry name" value="Acyl-CoA_Oxase/DH_mid-dom"/>
</dbReference>
<dbReference type="Pfam" id="PF02771">
    <property type="entry name" value="Acyl-CoA_dh_N"/>
    <property type="match status" value="1"/>
</dbReference>
<dbReference type="InterPro" id="IPR009100">
    <property type="entry name" value="AcylCoA_DH/oxidase_NM_dom_sf"/>
</dbReference>
<evidence type="ECO:0000256" key="6">
    <source>
        <dbReference type="ARBA" id="ARBA00066461"/>
    </source>
</evidence>
<dbReference type="PANTHER" id="PTHR43884:SF12">
    <property type="entry name" value="ISOVALERYL-COA DEHYDROGENASE, MITOCHONDRIAL-RELATED"/>
    <property type="match status" value="1"/>
</dbReference>
<dbReference type="InterPro" id="IPR046373">
    <property type="entry name" value="Acyl-CoA_Oxase/DH_mid-dom_sf"/>
</dbReference>
<dbReference type="Gene3D" id="2.40.110.10">
    <property type="entry name" value="Butyryl-CoA Dehydrogenase, subunit A, domain 2"/>
    <property type="match status" value="1"/>
</dbReference>
<name>A0A231MTQ6_9GAMM</name>
<dbReference type="Gene3D" id="1.20.140.10">
    <property type="entry name" value="Butyryl-CoA Dehydrogenase, subunit A, domain 3"/>
    <property type="match status" value="1"/>
</dbReference>
<evidence type="ECO:0000256" key="3">
    <source>
        <dbReference type="ARBA" id="ARBA00022630"/>
    </source>
</evidence>
<gene>
    <name evidence="13" type="ORF">AN401_14500</name>
</gene>
<dbReference type="GO" id="GO:0003995">
    <property type="term" value="F:acyl-CoA dehydrogenase activity"/>
    <property type="evidence" value="ECO:0007669"/>
    <property type="project" value="InterPro"/>
</dbReference>
<evidence type="ECO:0000259" key="11">
    <source>
        <dbReference type="Pfam" id="PF02770"/>
    </source>
</evidence>
<dbReference type="Gene3D" id="1.10.540.10">
    <property type="entry name" value="Acyl-CoA dehydrogenase/oxidase, N-terminal domain"/>
    <property type="match status" value="1"/>
</dbReference>
<comment type="similarity">
    <text evidence="2 9">Belongs to the acyl-CoA dehydrogenase family.</text>
</comment>
<dbReference type="Proteomes" id="UP000217763">
    <property type="component" value="Chromosome"/>
</dbReference>
<dbReference type="InterPro" id="IPR006089">
    <property type="entry name" value="Acyl-CoA_DH_CS"/>
</dbReference>
<dbReference type="PANTHER" id="PTHR43884">
    <property type="entry name" value="ACYL-COA DEHYDROGENASE"/>
    <property type="match status" value="1"/>
</dbReference>
<evidence type="ECO:0000259" key="10">
    <source>
        <dbReference type="Pfam" id="PF00441"/>
    </source>
</evidence>
<dbReference type="AlphaFoldDB" id="A0A231MTQ6"/>
<reference evidence="14" key="1">
    <citation type="submission" date="2015-09" db="EMBL/GenBank/DDBJ databases">
        <authorList>
            <person name="Shao Z."/>
            <person name="Wang L."/>
        </authorList>
    </citation>
    <scope>NUCLEOTIDE SEQUENCE [LARGE SCALE GENOMIC DNA]</scope>
    <source>
        <strain evidence="14">F13-1</strain>
    </source>
</reference>
<evidence type="ECO:0000256" key="2">
    <source>
        <dbReference type="ARBA" id="ARBA00009347"/>
    </source>
</evidence>
<feature type="domain" description="Acyl-CoA dehydrogenase/oxidase N-terminal" evidence="12">
    <location>
        <begin position="6"/>
        <end position="117"/>
    </location>
</feature>
<organism evidence="13 14">
    <name type="scientific">Zobellella denitrificans</name>
    <dbReference type="NCBI Taxonomy" id="347534"/>
    <lineage>
        <taxon>Bacteria</taxon>
        <taxon>Pseudomonadati</taxon>
        <taxon>Pseudomonadota</taxon>
        <taxon>Gammaproteobacteria</taxon>
        <taxon>Aeromonadales</taxon>
        <taxon>Aeromonadaceae</taxon>
        <taxon>Zobellella</taxon>
    </lineage>
</organism>
<feature type="domain" description="Acyl-CoA oxidase/dehydrogenase middle" evidence="11">
    <location>
        <begin position="121"/>
        <end position="212"/>
    </location>
</feature>
<dbReference type="KEGG" id="zdf:AN401_14500"/>